<dbReference type="PANTHER" id="PTHR47964:SF1">
    <property type="entry name" value="ATP-DEPENDENT DNA HELICASE HOMOLOG RECG, CHLOROPLASTIC"/>
    <property type="match status" value="1"/>
</dbReference>
<dbReference type="PANTHER" id="PTHR47964">
    <property type="entry name" value="ATP-DEPENDENT DNA HELICASE HOMOLOG RECG, CHLOROPLASTIC"/>
    <property type="match status" value="1"/>
</dbReference>
<evidence type="ECO:0000256" key="13">
    <source>
        <dbReference type="HAMAP-Rule" id="MF_00969"/>
    </source>
</evidence>
<dbReference type="SMART" id="SM00982">
    <property type="entry name" value="TRCF"/>
    <property type="match status" value="1"/>
</dbReference>
<dbReference type="SMART" id="SM01058">
    <property type="entry name" value="CarD_TRCF"/>
    <property type="match status" value="1"/>
</dbReference>
<dbReference type="InterPro" id="IPR011545">
    <property type="entry name" value="DEAD/DEAH_box_helicase_dom"/>
</dbReference>
<dbReference type="InterPro" id="IPR003711">
    <property type="entry name" value="CarD-like/TRCF_RID"/>
</dbReference>
<keyword evidence="5 13" id="KW-0378">Hydrolase</keyword>
<dbReference type="Pfam" id="PF03461">
    <property type="entry name" value="TRCF"/>
    <property type="match status" value="1"/>
</dbReference>
<dbReference type="InterPro" id="IPR036101">
    <property type="entry name" value="CarD-like/TRCF_RID_sf"/>
</dbReference>
<dbReference type="InterPro" id="IPR001650">
    <property type="entry name" value="Helicase_C-like"/>
</dbReference>
<keyword evidence="7 13" id="KW-0067">ATP-binding</keyword>
<protein>
    <recommendedName>
        <fullName evidence="12 13">Transcription-repair-coupling factor</fullName>
        <shortName evidence="13">TRCF</shortName>
        <ecNumber evidence="13">3.6.4.-</ecNumber>
    </recommendedName>
</protein>
<dbReference type="PROSITE" id="PS51194">
    <property type="entry name" value="HELICASE_CTER"/>
    <property type="match status" value="1"/>
</dbReference>
<dbReference type="EMBL" id="VSLA01000025">
    <property type="protein sequence ID" value="TYC84396.1"/>
    <property type="molecule type" value="Genomic_DNA"/>
</dbReference>
<comment type="function">
    <text evidence="13">Couples transcription and DNA repair by recognizing RNA polymerase (RNAP) stalled at DNA lesions. Mediates ATP-dependent release of RNAP and its truncated transcript from the DNA, and recruitment of nucleotide excision repair machinery to the damaged site.</text>
</comment>
<keyword evidence="3 13" id="KW-0547">Nucleotide-binding</keyword>
<dbReference type="InterPro" id="IPR047112">
    <property type="entry name" value="RecG/Mfd"/>
</dbReference>
<dbReference type="GO" id="GO:0005524">
    <property type="term" value="F:ATP binding"/>
    <property type="evidence" value="ECO:0007669"/>
    <property type="project" value="UniProtKB-UniRule"/>
</dbReference>
<keyword evidence="2 13" id="KW-0963">Cytoplasm</keyword>
<dbReference type="Pfam" id="PF00271">
    <property type="entry name" value="Helicase_C"/>
    <property type="match status" value="1"/>
</dbReference>
<keyword evidence="8 13" id="KW-0238">DNA-binding</keyword>
<dbReference type="GO" id="GO:0003684">
    <property type="term" value="F:damaged DNA binding"/>
    <property type="evidence" value="ECO:0007669"/>
    <property type="project" value="InterPro"/>
</dbReference>
<dbReference type="GO" id="GO:0006355">
    <property type="term" value="P:regulation of DNA-templated transcription"/>
    <property type="evidence" value="ECO:0007669"/>
    <property type="project" value="UniProtKB-UniRule"/>
</dbReference>
<comment type="subcellular location">
    <subcellularLocation>
        <location evidence="1 13">Cytoplasm</location>
    </subcellularLocation>
</comment>
<dbReference type="SMART" id="SM00490">
    <property type="entry name" value="HELICc"/>
    <property type="match status" value="1"/>
</dbReference>
<evidence type="ECO:0000256" key="1">
    <source>
        <dbReference type="ARBA" id="ARBA00004496"/>
    </source>
</evidence>
<dbReference type="Gene3D" id="3.30.2060.10">
    <property type="entry name" value="Penicillin-binding protein 1b domain"/>
    <property type="match status" value="1"/>
</dbReference>
<gene>
    <name evidence="13 16" type="primary">mfd</name>
    <name evidence="16" type="ORF">FXB42_11520</name>
</gene>
<dbReference type="InterPro" id="IPR041471">
    <property type="entry name" value="UvrB_inter"/>
</dbReference>
<evidence type="ECO:0000256" key="7">
    <source>
        <dbReference type="ARBA" id="ARBA00022840"/>
    </source>
</evidence>
<evidence type="ECO:0000256" key="6">
    <source>
        <dbReference type="ARBA" id="ARBA00022806"/>
    </source>
</evidence>
<dbReference type="SMART" id="SM00487">
    <property type="entry name" value="DEXDc"/>
    <property type="match status" value="1"/>
</dbReference>
<feature type="domain" description="Helicase ATP-binding" evidence="14">
    <location>
        <begin position="616"/>
        <end position="777"/>
    </location>
</feature>
<dbReference type="Gene3D" id="3.90.1150.50">
    <property type="entry name" value="Transcription-repair-coupling factor, D7 domain"/>
    <property type="match status" value="1"/>
</dbReference>
<dbReference type="SUPFAM" id="SSF143517">
    <property type="entry name" value="TRCF domain-like"/>
    <property type="match status" value="1"/>
</dbReference>
<dbReference type="GO" id="GO:0005737">
    <property type="term" value="C:cytoplasm"/>
    <property type="evidence" value="ECO:0007669"/>
    <property type="project" value="UniProtKB-SubCell"/>
</dbReference>
<evidence type="ECO:0000256" key="10">
    <source>
        <dbReference type="ARBA" id="ARBA00061104"/>
    </source>
</evidence>
<evidence type="ECO:0000259" key="15">
    <source>
        <dbReference type="PROSITE" id="PS51194"/>
    </source>
</evidence>
<evidence type="ECO:0000256" key="9">
    <source>
        <dbReference type="ARBA" id="ARBA00023204"/>
    </source>
</evidence>
<evidence type="ECO:0000256" key="3">
    <source>
        <dbReference type="ARBA" id="ARBA00022741"/>
    </source>
</evidence>
<dbReference type="InterPro" id="IPR037235">
    <property type="entry name" value="TRCF-like_C_D7"/>
</dbReference>
<name>A0A5D0WJI2_9FIRM</name>
<keyword evidence="4 13" id="KW-0227">DNA damage</keyword>
<keyword evidence="6" id="KW-0347">Helicase</keyword>
<dbReference type="Proteomes" id="UP000322619">
    <property type="component" value="Unassembled WGS sequence"/>
</dbReference>
<dbReference type="PROSITE" id="PS51192">
    <property type="entry name" value="HELICASE_ATP_BIND_1"/>
    <property type="match status" value="1"/>
</dbReference>
<evidence type="ECO:0000256" key="11">
    <source>
        <dbReference type="ARBA" id="ARBA00061399"/>
    </source>
</evidence>
<dbReference type="EC" id="3.6.4.-" evidence="13"/>
<dbReference type="NCBIfam" id="TIGR00580">
    <property type="entry name" value="mfd"/>
    <property type="match status" value="1"/>
</dbReference>
<evidence type="ECO:0000256" key="12">
    <source>
        <dbReference type="ARBA" id="ARBA00070128"/>
    </source>
</evidence>
<comment type="similarity">
    <text evidence="10 13">In the N-terminal section; belongs to the UvrB family.</text>
</comment>
<dbReference type="CDD" id="cd17991">
    <property type="entry name" value="DEXHc_TRCF"/>
    <property type="match status" value="1"/>
</dbReference>
<reference evidence="16 17" key="1">
    <citation type="submission" date="2019-08" db="EMBL/GenBank/DDBJ databases">
        <title>Isolation and enrichment of carboxydotrophic bacteria from anaerobic sludge for the production of bio-based chemicals from syngas.</title>
        <authorList>
            <person name="Antares A.L."/>
            <person name="Moreira J."/>
            <person name="Diender M."/>
            <person name="Parshina S.N."/>
            <person name="Stams A.J.M."/>
            <person name="Alves M."/>
            <person name="Alves J.I."/>
            <person name="Sousa D.Z."/>
        </authorList>
    </citation>
    <scope>NUCLEOTIDE SEQUENCE [LARGE SCALE GENOMIC DNA]</scope>
    <source>
        <strain evidence="16 17">JM</strain>
    </source>
</reference>
<dbReference type="RefSeq" id="WP_148637905.1">
    <property type="nucleotide sequence ID" value="NZ_VSLA01000025.1"/>
</dbReference>
<keyword evidence="9 13" id="KW-0234">DNA repair</keyword>
<dbReference type="InterPro" id="IPR004576">
    <property type="entry name" value="Mfd"/>
</dbReference>
<evidence type="ECO:0000313" key="16">
    <source>
        <dbReference type="EMBL" id="TYC84396.1"/>
    </source>
</evidence>
<comment type="similarity">
    <text evidence="11 13">In the C-terminal section; belongs to the helicase family. RecG subfamily.</text>
</comment>
<evidence type="ECO:0000259" key="14">
    <source>
        <dbReference type="PROSITE" id="PS51192"/>
    </source>
</evidence>
<feature type="domain" description="Helicase C-terminal" evidence="15">
    <location>
        <begin position="798"/>
        <end position="951"/>
    </location>
</feature>
<dbReference type="GO" id="GO:0000716">
    <property type="term" value="P:transcription-coupled nucleotide-excision repair, DNA damage recognition"/>
    <property type="evidence" value="ECO:0007669"/>
    <property type="project" value="UniProtKB-UniRule"/>
</dbReference>
<comment type="caution">
    <text evidence="16">The sequence shown here is derived from an EMBL/GenBank/DDBJ whole genome shotgun (WGS) entry which is preliminary data.</text>
</comment>
<dbReference type="Gene3D" id="2.40.10.170">
    <property type="match status" value="1"/>
</dbReference>
<evidence type="ECO:0000256" key="4">
    <source>
        <dbReference type="ARBA" id="ARBA00022763"/>
    </source>
</evidence>
<proteinExistence type="inferred from homology"/>
<dbReference type="Gene3D" id="3.40.50.11180">
    <property type="match status" value="1"/>
</dbReference>
<dbReference type="InterPro" id="IPR027417">
    <property type="entry name" value="P-loop_NTPase"/>
</dbReference>
<evidence type="ECO:0000256" key="2">
    <source>
        <dbReference type="ARBA" id="ARBA00022490"/>
    </source>
</evidence>
<dbReference type="AlphaFoldDB" id="A0A5D0WJI2"/>
<dbReference type="Pfam" id="PF02559">
    <property type="entry name" value="CarD_TRCF_RID"/>
    <property type="match status" value="1"/>
</dbReference>
<dbReference type="Pfam" id="PF17757">
    <property type="entry name" value="UvrB_inter"/>
    <property type="match status" value="1"/>
</dbReference>
<evidence type="ECO:0000256" key="8">
    <source>
        <dbReference type="ARBA" id="ARBA00023125"/>
    </source>
</evidence>
<dbReference type="FunFam" id="3.40.50.300:FF:000546">
    <property type="entry name" value="Transcription-repair-coupling factor"/>
    <property type="match status" value="1"/>
</dbReference>
<organism evidence="16 17">
    <name type="scientific">Acetobacterium wieringae</name>
    <dbReference type="NCBI Taxonomy" id="52694"/>
    <lineage>
        <taxon>Bacteria</taxon>
        <taxon>Bacillati</taxon>
        <taxon>Bacillota</taxon>
        <taxon>Clostridia</taxon>
        <taxon>Eubacteriales</taxon>
        <taxon>Eubacteriaceae</taxon>
        <taxon>Acetobacterium</taxon>
    </lineage>
</organism>
<dbReference type="HAMAP" id="MF_00969">
    <property type="entry name" value="TRCF"/>
    <property type="match status" value="1"/>
</dbReference>
<dbReference type="InterPro" id="IPR005118">
    <property type="entry name" value="TRCF_C"/>
</dbReference>
<evidence type="ECO:0000256" key="5">
    <source>
        <dbReference type="ARBA" id="ARBA00022801"/>
    </source>
</evidence>
<dbReference type="InterPro" id="IPR014001">
    <property type="entry name" value="Helicase_ATP-bd"/>
</dbReference>
<accession>A0A5D0WJI2</accession>
<dbReference type="SUPFAM" id="SSF52540">
    <property type="entry name" value="P-loop containing nucleoside triphosphate hydrolases"/>
    <property type="match status" value="4"/>
</dbReference>
<dbReference type="Pfam" id="PF00270">
    <property type="entry name" value="DEAD"/>
    <property type="match status" value="1"/>
</dbReference>
<dbReference type="Gene3D" id="3.40.50.300">
    <property type="entry name" value="P-loop containing nucleotide triphosphate hydrolases"/>
    <property type="match status" value="2"/>
</dbReference>
<dbReference type="SUPFAM" id="SSF141259">
    <property type="entry name" value="CarD-like"/>
    <property type="match status" value="1"/>
</dbReference>
<evidence type="ECO:0000313" key="17">
    <source>
        <dbReference type="Proteomes" id="UP000322619"/>
    </source>
</evidence>
<sequence>MKEESMELLYQNLLKVETIQTILNNLTPGEIINLSNVNNSFKEVLTGLIVSQQMSRVLYVTATDYQAQKTAENLERLLGDQVLYFPAEPIHDYFADVHSQEINHQRLRVFEKLLSDDHFVVVMGAETLLKKQMPRERFKELSFSLAVEDSWDPVELTKRLYELGYESVSQVEARGQFARRGGIIDVFSTTGGEAYRIDFFGDTIESLRTFDPQTQLSTDSRNQVTIFPGREIILADDERVKAQKQIKKNYGDIPGYQTLVERLNEDPGSHDETLFAFIKSEGMLTDYLGAALVIWDEPPRIKEAQTVFVNKLHSDFQTLMDEQLMFSEEKNKFNSFSKIEKVLENQAQLKLHLFTSRGKKGMSLDLAVKENDAFLGQIPLFIEFVQKQLKQDSIIHLRARDQAGIEKLKKILTDADIHRFTNQALPGVQLVTGEISGGFELTNEKLICINQSEIIKESTQRKKRRRQKGRKIDSFTQLNQGDFVVHDTHGIGVYRGIEQLKIDETTKDLLVIEYANEAKFYCPVDQLDAIQVYVGTGEKKPKINQLGTNDWSKSKSRVKAAVEEMADELIALYAKRQNLKGYAFGPDSSWQQEFEDSFPHEETNDQLQAVDEIKEDMESPRPMDRLLCGDVGYGKTEVALRAIFKAVMEGKQVAFLVPTTILAQQHYQTALERFNKYPVSIGLLSRFRSKSDQDKTLKQLAAGQVDLIIGTHRLLSKDVIFKDLGLLVVDEEQRFGVGHKERIKQLKENVDVLTLSATPIPRTLHMSMIGVRDMSVIDEPPAGRRPVLTYVMEYNEAIIKDAIERELARRGQVYFVHNRIHDIFEVSRKIQKLVPEARIVVAHGRMTGQELEDIMVDFLEQEFDVLVTTTIIESGLDIKNANTLIIDNGDYMGLSQLYQLRGRVGRSDVQGYTYVTHRPKVLSEISQKRLKAIKDFTAFGSGFKIALRDLEIRGAGNILGAAQSGNLATIGYELYCRILDQAIHERLGKEMDFSASELLINLNVSSYIPEKYIADEELKYDIYKKLSYVKSQADYDELEDELLDRFGEIPDGVYNLMSLAMIKHLGRMLGMTEIRERGNSVLFTFDSAREIPIPDPELMKELFNRYNIKFNAGKGDQIRWRIVLKHERDQTYLKALGEFLGQLVPAKN</sequence>
<dbReference type="GO" id="GO:0003678">
    <property type="term" value="F:DNA helicase activity"/>
    <property type="evidence" value="ECO:0007669"/>
    <property type="project" value="TreeGrafter"/>
</dbReference>
<dbReference type="GO" id="GO:0016787">
    <property type="term" value="F:hydrolase activity"/>
    <property type="evidence" value="ECO:0007669"/>
    <property type="project" value="UniProtKB-KW"/>
</dbReference>